<proteinExistence type="predicted"/>
<gene>
    <name evidence="1" type="ORF">brsh051_26840</name>
</gene>
<evidence type="ECO:0000313" key="1">
    <source>
        <dbReference type="EMBL" id="BEH03403.1"/>
    </source>
</evidence>
<name>A0AAN0MI79_9ACTN</name>
<reference evidence="1" key="1">
    <citation type="journal article" date="2024" name="Int. J. Syst. Evol. Microbiol.">
        <title>Brooklawnia propionicigenes sp. nov., a facultatively anaerobic, propionate-producing bacterium isolated from a methanogenic reactor treating waste from cattle farms.</title>
        <authorList>
            <person name="Akita Y."/>
            <person name="Ueki A."/>
            <person name="Tonouchi A."/>
            <person name="Sugawara Y."/>
            <person name="Honma S."/>
            <person name="Kaku N."/>
            <person name="Ueki K."/>
        </authorList>
    </citation>
    <scope>NUCLEOTIDE SEQUENCE</scope>
    <source>
        <strain evidence="1">SH051</strain>
    </source>
</reference>
<accession>A0AAN0MI79</accession>
<organism evidence="1 2">
    <name type="scientific">Brooklawnia propionicigenes</name>
    <dbReference type="NCBI Taxonomy" id="3041175"/>
    <lineage>
        <taxon>Bacteria</taxon>
        <taxon>Bacillati</taxon>
        <taxon>Actinomycetota</taxon>
        <taxon>Actinomycetes</taxon>
        <taxon>Propionibacteriales</taxon>
        <taxon>Propionibacteriaceae</taxon>
        <taxon>Brooklawnia</taxon>
    </lineage>
</organism>
<evidence type="ECO:0000313" key="2">
    <source>
        <dbReference type="Proteomes" id="UP001431656"/>
    </source>
</evidence>
<dbReference type="InterPro" id="IPR021412">
    <property type="entry name" value="DUF3052"/>
</dbReference>
<protein>
    <submittedName>
        <fullName evidence="1">DUF3052 domain-containing protein</fullName>
    </submittedName>
</protein>
<dbReference type="KEGG" id="broo:brsh051_26840"/>
<dbReference type="Proteomes" id="UP001431656">
    <property type="component" value="Chromosome"/>
</dbReference>
<dbReference type="AlphaFoldDB" id="A0AAN0MI79"/>
<dbReference type="Pfam" id="PF11253">
    <property type="entry name" value="DUF3052"/>
    <property type="match status" value="1"/>
</dbReference>
<keyword evidence="2" id="KW-1185">Reference proteome</keyword>
<dbReference type="EMBL" id="AP028056">
    <property type="protein sequence ID" value="BEH03403.1"/>
    <property type="molecule type" value="Genomic_DNA"/>
</dbReference>
<sequence length="118" mass="13079">MVVQELGWDDDVDQDLRDEIMDVIDGELIEDAVEAVDLVLLWQRDDADVADALVDAQRDLSDTGWICVLTPKIGRPGYVDPADIDEGATTAGMALTTVIEVCPDWQARKVVRPRGTRR</sequence>